<evidence type="ECO:0000313" key="4">
    <source>
        <dbReference type="Proteomes" id="UP000197768"/>
    </source>
</evidence>
<feature type="domain" description="UspA" evidence="2">
    <location>
        <begin position="1"/>
        <end position="147"/>
    </location>
</feature>
<dbReference type="SUPFAM" id="SSF52402">
    <property type="entry name" value="Adenine nucleotide alpha hydrolases-like"/>
    <property type="match status" value="2"/>
</dbReference>
<dbReference type="InterPro" id="IPR014729">
    <property type="entry name" value="Rossmann-like_a/b/a_fold"/>
</dbReference>
<protein>
    <recommendedName>
        <fullName evidence="2">UspA domain-containing protein</fullName>
    </recommendedName>
</protein>
<dbReference type="Pfam" id="PF00582">
    <property type="entry name" value="Usp"/>
    <property type="match status" value="1"/>
</dbReference>
<dbReference type="Proteomes" id="UP000197768">
    <property type="component" value="Unassembled WGS sequence"/>
</dbReference>
<comment type="caution">
    <text evidence="3">The sequence shown here is derived from an EMBL/GenBank/DDBJ whole genome shotgun (WGS) entry which is preliminary data.</text>
</comment>
<evidence type="ECO:0000313" key="3">
    <source>
        <dbReference type="EMBL" id="OWP83073.1"/>
    </source>
</evidence>
<sequence length="276" mass="31228">MKTILVPTDFSDAANKASLFALKLAKKNQAKVLLLHSYNLPIIDVQSGVLSANMLYSSVDLDEFELFKENNKKLSELAYSKGLEDVKISHKIVLGELNVSINQCVKEELVDFIVMSTSGDHDWFSRVMGTNTDSVILTGNVPTLVLPDGCNTEDWETIGFTTRFKETDKEAFVNTIDLANKLGCTIKCLHVVNSANKVSDEIINSWKENFESDKVHFVFDTSENVMDGIENFIDNHQIHLLGMVTYKRDFFTELFTKRLTQKMTHRVHIPILVHHA</sequence>
<dbReference type="RefSeq" id="WP_088394367.1">
    <property type="nucleotide sequence ID" value="NZ_MTCZ01000174.1"/>
</dbReference>
<dbReference type="InterPro" id="IPR006015">
    <property type="entry name" value="Universal_stress_UspA"/>
</dbReference>
<evidence type="ECO:0000259" key="2">
    <source>
        <dbReference type="Pfam" id="PF00582"/>
    </source>
</evidence>
<dbReference type="PANTHER" id="PTHR46268">
    <property type="entry name" value="STRESS RESPONSE PROTEIN NHAX"/>
    <property type="match status" value="1"/>
</dbReference>
<dbReference type="Gene3D" id="3.40.50.620">
    <property type="entry name" value="HUPs"/>
    <property type="match status" value="2"/>
</dbReference>
<dbReference type="PRINTS" id="PR01438">
    <property type="entry name" value="UNVRSLSTRESS"/>
</dbReference>
<reference evidence="3 4" key="1">
    <citation type="journal article" date="2017" name="Infect. Genet. Evol.">
        <title>Comparative genome analysis of fish pathogen Flavobacterium columnare reveals extensive sequence diversity within the species.</title>
        <authorList>
            <person name="Kayansamruaj P."/>
            <person name="Dong H.T."/>
            <person name="Hirono I."/>
            <person name="Kondo H."/>
            <person name="Senapin S."/>
            <person name="Rodkhum C."/>
        </authorList>
    </citation>
    <scope>NUCLEOTIDE SEQUENCE [LARGE SCALE GENOMIC DNA]</scope>
    <source>
        <strain evidence="3 4">1215</strain>
    </source>
</reference>
<name>A0A246GFY3_9FLAO</name>
<dbReference type="InterPro" id="IPR006016">
    <property type="entry name" value="UspA"/>
</dbReference>
<proteinExistence type="inferred from homology"/>
<dbReference type="AlphaFoldDB" id="A0A246GFY3"/>
<dbReference type="PANTHER" id="PTHR46268:SF6">
    <property type="entry name" value="UNIVERSAL STRESS PROTEIN UP12"/>
    <property type="match status" value="1"/>
</dbReference>
<dbReference type="CDD" id="cd00293">
    <property type="entry name" value="USP-like"/>
    <property type="match status" value="1"/>
</dbReference>
<dbReference type="EMBL" id="MTCZ01000174">
    <property type="protein sequence ID" value="OWP83073.1"/>
    <property type="molecule type" value="Genomic_DNA"/>
</dbReference>
<evidence type="ECO:0000256" key="1">
    <source>
        <dbReference type="ARBA" id="ARBA00008791"/>
    </source>
</evidence>
<comment type="similarity">
    <text evidence="1">Belongs to the universal stress protein A family.</text>
</comment>
<gene>
    <name evidence="3" type="ORF">BWK59_12450</name>
</gene>
<organism evidence="3 4">
    <name type="scientific">Flavobacterium davisii</name>
    <dbReference type="NCBI Taxonomy" id="2906077"/>
    <lineage>
        <taxon>Bacteria</taxon>
        <taxon>Pseudomonadati</taxon>
        <taxon>Bacteroidota</taxon>
        <taxon>Flavobacteriia</taxon>
        <taxon>Flavobacteriales</taxon>
        <taxon>Flavobacteriaceae</taxon>
        <taxon>Flavobacterium</taxon>
    </lineage>
</organism>
<accession>A0A246GFY3</accession>